<comment type="similarity">
    <text evidence="1">Belongs to the bacterial solute-binding protein 9 family.</text>
</comment>
<organism evidence="4 5">
    <name type="scientific">Candidatus Magnetoglobus multicellularis str. Araruama</name>
    <dbReference type="NCBI Taxonomy" id="890399"/>
    <lineage>
        <taxon>Bacteria</taxon>
        <taxon>Pseudomonadati</taxon>
        <taxon>Thermodesulfobacteriota</taxon>
        <taxon>Desulfobacteria</taxon>
        <taxon>Desulfobacterales</taxon>
        <taxon>Desulfobacteraceae</taxon>
        <taxon>Candidatus Magnetoglobus</taxon>
    </lineage>
</organism>
<evidence type="ECO:0000313" key="4">
    <source>
        <dbReference type="EMBL" id="ETR70932.1"/>
    </source>
</evidence>
<dbReference type="AlphaFoldDB" id="A0A1V1P7R6"/>
<evidence type="ECO:0000256" key="3">
    <source>
        <dbReference type="ARBA" id="ARBA00022729"/>
    </source>
</evidence>
<protein>
    <submittedName>
        <fullName evidence="4">Zinc/manganese transport system substrate-binding protein</fullName>
    </submittedName>
</protein>
<comment type="caution">
    <text evidence="4">The sequence shown here is derived from an EMBL/GenBank/DDBJ whole genome shotgun (WGS) entry which is preliminary data.</text>
</comment>
<proteinExistence type="inferred from homology"/>
<dbReference type="SUPFAM" id="SSF53807">
    <property type="entry name" value="Helical backbone' metal receptor"/>
    <property type="match status" value="1"/>
</dbReference>
<evidence type="ECO:0000313" key="5">
    <source>
        <dbReference type="Proteomes" id="UP000189670"/>
    </source>
</evidence>
<accession>A0A1V1P7R6</accession>
<gene>
    <name evidence="4" type="ORF">OMM_02874</name>
</gene>
<name>A0A1V1P7R6_9BACT</name>
<dbReference type="InterPro" id="IPR050492">
    <property type="entry name" value="Bact_metal-bind_prot9"/>
</dbReference>
<dbReference type="EMBL" id="ATBP01000345">
    <property type="protein sequence ID" value="ETR70932.1"/>
    <property type="molecule type" value="Genomic_DNA"/>
</dbReference>
<evidence type="ECO:0000256" key="2">
    <source>
        <dbReference type="ARBA" id="ARBA00022448"/>
    </source>
</evidence>
<dbReference type="InterPro" id="IPR006127">
    <property type="entry name" value="ZnuA-like"/>
</dbReference>
<keyword evidence="3" id="KW-0732">Signal</keyword>
<keyword evidence="2" id="KW-0813">Transport</keyword>
<evidence type="ECO:0000256" key="1">
    <source>
        <dbReference type="ARBA" id="ARBA00011028"/>
    </source>
</evidence>
<dbReference type="Proteomes" id="UP000189670">
    <property type="component" value="Unassembled WGS sequence"/>
</dbReference>
<dbReference type="Gene3D" id="3.40.50.1980">
    <property type="entry name" value="Nitrogenase molybdenum iron protein domain"/>
    <property type="match status" value="2"/>
</dbReference>
<reference evidence="5" key="1">
    <citation type="submission" date="2012-11" db="EMBL/GenBank/DDBJ databases">
        <authorList>
            <person name="Lucero-Rivera Y.E."/>
            <person name="Tovar-Ramirez D."/>
        </authorList>
    </citation>
    <scope>NUCLEOTIDE SEQUENCE [LARGE SCALE GENOMIC DNA]</scope>
    <source>
        <strain evidence="5">Araruama</strain>
    </source>
</reference>
<dbReference type="Pfam" id="PF01297">
    <property type="entry name" value="ZnuA"/>
    <property type="match status" value="1"/>
</dbReference>
<dbReference type="PANTHER" id="PTHR42953:SF3">
    <property type="entry name" value="HIGH-AFFINITY ZINC UPTAKE SYSTEM PROTEIN ZNUA"/>
    <property type="match status" value="1"/>
</dbReference>
<sequence>MAQNIASAFIQNDPDNSQQYQSNLASYLKRLETLERELKDASKPIKGIAVISYHEDVSYLCHFYGLKKIGNIEPKPGIQPSTRYLSDLASLIKNKDVRLIIYNQAQNPKLPDALARRTGTMAVQFANTVGAKPEIKTWIDLQRYNLQVLLKGINGR</sequence>
<dbReference type="GO" id="GO:0030001">
    <property type="term" value="P:metal ion transport"/>
    <property type="evidence" value="ECO:0007669"/>
    <property type="project" value="InterPro"/>
</dbReference>
<dbReference type="PANTHER" id="PTHR42953">
    <property type="entry name" value="HIGH-AFFINITY ZINC UPTAKE SYSTEM PROTEIN ZNUA-RELATED"/>
    <property type="match status" value="1"/>
</dbReference>
<dbReference type="GO" id="GO:0046872">
    <property type="term" value="F:metal ion binding"/>
    <property type="evidence" value="ECO:0007669"/>
    <property type="project" value="InterPro"/>
</dbReference>